<feature type="transmembrane region" description="Helical" evidence="1">
    <location>
        <begin position="163"/>
        <end position="183"/>
    </location>
</feature>
<gene>
    <name evidence="2" type="ORF">GFK26_11180</name>
</gene>
<evidence type="ECO:0000313" key="3">
    <source>
        <dbReference type="Proteomes" id="UP000326780"/>
    </source>
</evidence>
<keyword evidence="1" id="KW-1133">Transmembrane helix</keyword>
<feature type="transmembrane region" description="Helical" evidence="1">
    <location>
        <begin position="55"/>
        <end position="76"/>
    </location>
</feature>
<feature type="transmembrane region" description="Helical" evidence="1">
    <location>
        <begin position="115"/>
        <end position="132"/>
    </location>
</feature>
<dbReference type="RefSeq" id="WP_153282020.1">
    <property type="nucleotide sequence ID" value="NZ_CP045644.1"/>
</dbReference>
<dbReference type="Proteomes" id="UP000326780">
    <property type="component" value="Chromosome"/>
</dbReference>
<proteinExistence type="predicted"/>
<sequence>MNVPVQAMTLGIGPGVFRLGRLHFKLLPIGGNVQFDADPGGLHPTPFNSLSRKKLVLLNLSGVFSLLLLSVTLLQFEGLVAFYRGIWQLVAGALWHETGYELVRQGREAIADEPWWRLLGLTAAQVAAWVTLPFPLSSGARALAAAFRGTWAAAAWESTANSFMLLLYFAFLASWLVVLFNAFF</sequence>
<accession>A0A5Q0M405</accession>
<dbReference type="EMBL" id="CP045644">
    <property type="protein sequence ID" value="QFZ83284.1"/>
    <property type="molecule type" value="Genomic_DNA"/>
</dbReference>
<protein>
    <submittedName>
        <fullName evidence="2">Uncharacterized protein</fullName>
    </submittedName>
</protein>
<organism evidence="2 3">
    <name type="scientific">Variovorax paradoxus</name>
    <dbReference type="NCBI Taxonomy" id="34073"/>
    <lineage>
        <taxon>Bacteria</taxon>
        <taxon>Pseudomonadati</taxon>
        <taxon>Pseudomonadota</taxon>
        <taxon>Betaproteobacteria</taxon>
        <taxon>Burkholderiales</taxon>
        <taxon>Comamonadaceae</taxon>
        <taxon>Variovorax</taxon>
    </lineage>
</organism>
<keyword evidence="1" id="KW-0812">Transmembrane</keyword>
<evidence type="ECO:0000313" key="2">
    <source>
        <dbReference type="EMBL" id="QFZ83284.1"/>
    </source>
</evidence>
<name>A0A5Q0M405_VARPD</name>
<keyword evidence="1" id="KW-0472">Membrane</keyword>
<dbReference type="AlphaFoldDB" id="A0A5Q0M405"/>
<reference evidence="2 3" key="1">
    <citation type="submission" date="2019-10" db="EMBL/GenBank/DDBJ databases">
        <title>Complete genome sequence of Variovorax paradoxus 5C-2.</title>
        <authorList>
            <person name="Gogoleva N.E."/>
            <person name="Balkin A.S."/>
        </authorList>
    </citation>
    <scope>NUCLEOTIDE SEQUENCE [LARGE SCALE GENOMIC DNA]</scope>
    <source>
        <strain evidence="2 3">5C-2</strain>
    </source>
</reference>
<evidence type="ECO:0000256" key="1">
    <source>
        <dbReference type="SAM" id="Phobius"/>
    </source>
</evidence>